<evidence type="ECO:0000313" key="6">
    <source>
        <dbReference type="EMBL" id="MCZ7940563.1"/>
    </source>
</evidence>
<dbReference type="AlphaFoldDB" id="A0A9X3KT76"/>
<evidence type="ECO:0000256" key="2">
    <source>
        <dbReference type="ARBA" id="ARBA00022603"/>
    </source>
</evidence>
<keyword evidence="2 6" id="KW-0489">Methyltransferase</keyword>
<evidence type="ECO:0000256" key="4">
    <source>
        <dbReference type="ARBA" id="ARBA00022691"/>
    </source>
</evidence>
<dbReference type="Proteomes" id="UP001151018">
    <property type="component" value="Unassembled WGS sequence"/>
</dbReference>
<proteinExistence type="predicted"/>
<dbReference type="GO" id="GO:0009007">
    <property type="term" value="F:site-specific DNA-methyltransferase (adenine-specific) activity"/>
    <property type="evidence" value="ECO:0007669"/>
    <property type="project" value="UniProtKB-EC"/>
</dbReference>
<comment type="catalytic activity">
    <reaction evidence="5">
        <text>a 2'-deoxyadenosine in DNA + S-adenosyl-L-methionine = an N(6)-methyl-2'-deoxyadenosine in DNA + S-adenosyl-L-homocysteine + H(+)</text>
        <dbReference type="Rhea" id="RHEA:15197"/>
        <dbReference type="Rhea" id="RHEA-COMP:12418"/>
        <dbReference type="Rhea" id="RHEA-COMP:12419"/>
        <dbReference type="ChEBI" id="CHEBI:15378"/>
        <dbReference type="ChEBI" id="CHEBI:57856"/>
        <dbReference type="ChEBI" id="CHEBI:59789"/>
        <dbReference type="ChEBI" id="CHEBI:90615"/>
        <dbReference type="ChEBI" id="CHEBI:90616"/>
        <dbReference type="EC" id="2.1.1.72"/>
    </reaction>
</comment>
<dbReference type="EMBL" id="JAPZLR010000027">
    <property type="protein sequence ID" value="MCZ7940563.1"/>
    <property type="molecule type" value="Genomic_DNA"/>
</dbReference>
<keyword evidence="3" id="KW-0808">Transferase</keyword>
<name>A0A9X3KT76_9HYPH</name>
<dbReference type="GO" id="GO:0003676">
    <property type="term" value="F:nucleic acid binding"/>
    <property type="evidence" value="ECO:0007669"/>
    <property type="project" value="InterPro"/>
</dbReference>
<protein>
    <recommendedName>
        <fullName evidence="1">site-specific DNA-methyltransferase (adenine-specific)</fullName>
        <ecNumber evidence="1">2.1.1.72</ecNumber>
    </recommendedName>
</protein>
<comment type="caution">
    <text evidence="6">The sequence shown here is derived from an EMBL/GenBank/DDBJ whole genome shotgun (WGS) entry which is preliminary data.</text>
</comment>
<reference evidence="6" key="1">
    <citation type="submission" date="2022-12" db="EMBL/GenBank/DDBJ databases">
        <title>Draft genome sequences of 22 rhizogenic Agrobacterium biovar 1 strains, the causative agent of hairy root disease.</title>
        <authorList>
            <person name="Kim N."/>
            <person name="Vargas P."/>
            <person name="Rediers H."/>
        </authorList>
    </citation>
    <scope>NUCLEOTIDE SEQUENCE</scope>
    <source>
        <strain evidence="6">ST15.13.006</strain>
    </source>
</reference>
<organism evidence="6 7">
    <name type="scientific">Agrobacterium salinitolerans</name>
    <dbReference type="NCBI Taxonomy" id="1183413"/>
    <lineage>
        <taxon>Bacteria</taxon>
        <taxon>Pseudomonadati</taxon>
        <taxon>Pseudomonadota</taxon>
        <taxon>Alphaproteobacteria</taxon>
        <taxon>Hyphomicrobiales</taxon>
        <taxon>Rhizobiaceae</taxon>
        <taxon>Rhizobium/Agrobacterium group</taxon>
        <taxon>Agrobacterium</taxon>
    </lineage>
</organism>
<dbReference type="InterPro" id="IPR029063">
    <property type="entry name" value="SAM-dependent_MTases_sf"/>
</dbReference>
<dbReference type="GO" id="GO:0009307">
    <property type="term" value="P:DNA restriction-modification system"/>
    <property type="evidence" value="ECO:0007669"/>
    <property type="project" value="InterPro"/>
</dbReference>
<accession>A0A9X3KT76</accession>
<dbReference type="PROSITE" id="PS00092">
    <property type="entry name" value="N6_MTASE"/>
    <property type="match status" value="1"/>
</dbReference>
<evidence type="ECO:0000256" key="3">
    <source>
        <dbReference type="ARBA" id="ARBA00022679"/>
    </source>
</evidence>
<gene>
    <name evidence="6" type="ORF">O9X88_23815</name>
</gene>
<evidence type="ECO:0000313" key="7">
    <source>
        <dbReference type="Proteomes" id="UP001151018"/>
    </source>
</evidence>
<dbReference type="RefSeq" id="WP_269835391.1">
    <property type="nucleotide sequence ID" value="NZ_JAPZLR010000027.1"/>
</dbReference>
<keyword evidence="4" id="KW-0949">S-adenosyl-L-methionine</keyword>
<dbReference type="PRINTS" id="PR00505">
    <property type="entry name" value="D12N6MTFRASE"/>
</dbReference>
<dbReference type="GO" id="GO:0032259">
    <property type="term" value="P:methylation"/>
    <property type="evidence" value="ECO:0007669"/>
    <property type="project" value="UniProtKB-KW"/>
</dbReference>
<dbReference type="InterPro" id="IPR002052">
    <property type="entry name" value="DNA_methylase_N6_adenine_CS"/>
</dbReference>
<dbReference type="InterPro" id="IPR012327">
    <property type="entry name" value="MeTrfase_D12"/>
</dbReference>
<evidence type="ECO:0000256" key="1">
    <source>
        <dbReference type="ARBA" id="ARBA00011900"/>
    </source>
</evidence>
<evidence type="ECO:0000256" key="5">
    <source>
        <dbReference type="ARBA" id="ARBA00047942"/>
    </source>
</evidence>
<sequence>MQQQKLKPEAIFSDARPAPQVFTIEPVANSISRFPTTRYYGSKRKLLPWVFDSLKLLEFETVLDAFGGTGSVSQLFRAMKKQVFYHDAFLFNSHVATTLLTEDAMITADQLDSILDAVQPIEGTVAQNFRNIFFLPSEDKWIDGFVTLMDELKISDADRSMLCYLLYQACLKKRPFNLFHRPNLAIRTNSDVNRSFGNATTWEKSFREHMVQGFGELQAYRREWLPSATILPPGDVSSLKSGYDLVYLDPPYVAADERRNRDNYWRRYHFLEGLSKYTEWSGLIEPKSTIGMMSEPAHFTDWSRKRHFKEKLFELIDQHKNSTVVLSYVKAAYPDDTSIREFFESRFSKVTVYSTEHNHALSGAIRRELLYVGVPK</sequence>
<dbReference type="EC" id="2.1.1.72" evidence="1"/>
<dbReference type="SUPFAM" id="SSF53335">
    <property type="entry name" value="S-adenosyl-L-methionine-dependent methyltransferases"/>
    <property type="match status" value="1"/>
</dbReference>